<accession>A0AA86V446</accession>
<dbReference type="HAMAP" id="MF_00607">
    <property type="entry name" value="16SrRNA_methyltr_A"/>
    <property type="match status" value="1"/>
</dbReference>
<feature type="binding site" evidence="6">
    <location>
        <position position="77"/>
    </location>
    <ligand>
        <name>S-adenosyl-L-methionine</name>
        <dbReference type="ChEBI" id="CHEBI:59789"/>
    </ligand>
</feature>
<keyword evidence="1 7" id="KW-0698">rRNA processing</keyword>
<dbReference type="GO" id="GO:0000179">
    <property type="term" value="F:rRNA (adenine-N6,N6-)-dimethyltransferase activity"/>
    <property type="evidence" value="ECO:0007669"/>
    <property type="project" value="UniProtKB-UniRule"/>
</dbReference>
<feature type="binding site" evidence="6">
    <location>
        <position position="98"/>
    </location>
    <ligand>
        <name>S-adenosyl-L-methionine</name>
        <dbReference type="ChEBI" id="CHEBI:59789"/>
    </ligand>
</feature>
<dbReference type="Gramene" id="rna-AYBTSS11_LOCUS4707">
    <property type="protein sequence ID" value="CAJ1930297.1"/>
    <property type="gene ID" value="gene-AYBTSS11_LOCUS4707"/>
</dbReference>
<evidence type="ECO:0000313" key="9">
    <source>
        <dbReference type="EMBL" id="CAJ1930297.1"/>
    </source>
</evidence>
<dbReference type="SMART" id="SM00650">
    <property type="entry name" value="rADc"/>
    <property type="match status" value="1"/>
</dbReference>
<reference evidence="9" key="1">
    <citation type="submission" date="2023-10" db="EMBL/GenBank/DDBJ databases">
        <authorList>
            <person name="Domelevo Entfellner J.-B."/>
        </authorList>
    </citation>
    <scope>NUCLEOTIDE SEQUENCE</scope>
</reference>
<dbReference type="AlphaFoldDB" id="A0AA86V446"/>
<name>A0AA86V446_9FABA</name>
<feature type="binding site" evidence="6">
    <location>
        <position position="50"/>
    </location>
    <ligand>
        <name>S-adenosyl-L-methionine</name>
        <dbReference type="ChEBI" id="CHEBI:59789"/>
    </ligand>
</feature>
<comment type="similarity">
    <text evidence="6 7">Belongs to the class I-like SAM-binding methyltransferase superfamily. rRNA adenine N(6)-methyltransferase family.</text>
</comment>
<protein>
    <recommendedName>
        <fullName evidence="7">rRNA adenine N(6)-methyltransferase</fullName>
        <ecNumber evidence="7">2.1.1.-</ecNumber>
    </recommendedName>
</protein>
<keyword evidence="3 6" id="KW-0808">Transferase</keyword>
<keyword evidence="4 6" id="KW-0949">S-adenosyl-L-methionine</keyword>
<dbReference type="Gene3D" id="3.40.50.150">
    <property type="entry name" value="Vaccinia Virus protein VP39"/>
    <property type="match status" value="1"/>
</dbReference>
<keyword evidence="2 6" id="KW-0489">Methyltransferase</keyword>
<dbReference type="InterPro" id="IPR020598">
    <property type="entry name" value="rRNA_Ade_methylase_Trfase_N"/>
</dbReference>
<evidence type="ECO:0000259" key="8">
    <source>
        <dbReference type="SMART" id="SM00650"/>
    </source>
</evidence>
<dbReference type="PANTHER" id="PTHR11727:SF12">
    <property type="entry name" value="RIBOSOMAL RNA SMALL SUBUNIT METHYLTRANSFERASE, MITOCHONDRIAL"/>
    <property type="match status" value="1"/>
</dbReference>
<dbReference type="FunFam" id="3.40.50.150:FF:000081">
    <property type="entry name" value="rRNA adenine N(6)-methyltransferase"/>
    <property type="match status" value="1"/>
</dbReference>
<dbReference type="NCBIfam" id="TIGR00755">
    <property type="entry name" value="ksgA"/>
    <property type="match status" value="1"/>
</dbReference>
<evidence type="ECO:0000256" key="5">
    <source>
        <dbReference type="ARBA" id="ARBA00022884"/>
    </source>
</evidence>
<dbReference type="EC" id="2.1.1.-" evidence="7"/>
<feature type="domain" description="Ribosomal RNA adenine methylase transferase N-terminal" evidence="8">
    <location>
        <begin position="57"/>
        <end position="226"/>
    </location>
</feature>
<dbReference type="CDD" id="cd02440">
    <property type="entry name" value="AdoMet_MTases"/>
    <property type="match status" value="1"/>
</dbReference>
<dbReference type="PANTHER" id="PTHR11727">
    <property type="entry name" value="DIMETHYLADENOSINE TRANSFERASE"/>
    <property type="match status" value="1"/>
</dbReference>
<dbReference type="Gene3D" id="1.10.8.480">
    <property type="match status" value="1"/>
</dbReference>
<evidence type="ECO:0000256" key="2">
    <source>
        <dbReference type="ARBA" id="ARBA00022603"/>
    </source>
</evidence>
<dbReference type="SUPFAM" id="SSF53335">
    <property type="entry name" value="S-adenosyl-L-methionine-dependent methyltransferases"/>
    <property type="match status" value="1"/>
</dbReference>
<feature type="binding site" evidence="6">
    <location>
        <position position="141"/>
    </location>
    <ligand>
        <name>S-adenosyl-L-methionine</name>
        <dbReference type="ChEBI" id="CHEBI:59789"/>
    </ligand>
</feature>
<dbReference type="PROSITE" id="PS51689">
    <property type="entry name" value="SAM_RNA_A_N6_MT"/>
    <property type="match status" value="1"/>
</dbReference>
<evidence type="ECO:0000256" key="1">
    <source>
        <dbReference type="ARBA" id="ARBA00022552"/>
    </source>
</evidence>
<evidence type="ECO:0000256" key="7">
    <source>
        <dbReference type="RuleBase" id="RU362106"/>
    </source>
</evidence>
<feature type="binding site" evidence="6">
    <location>
        <position position="52"/>
    </location>
    <ligand>
        <name>S-adenosyl-L-methionine</name>
        <dbReference type="ChEBI" id="CHEBI:59789"/>
    </ligand>
</feature>
<evidence type="ECO:0000256" key="4">
    <source>
        <dbReference type="ARBA" id="ARBA00022691"/>
    </source>
</evidence>
<organism evidence="9 10">
    <name type="scientific">Sphenostylis stenocarpa</name>
    <dbReference type="NCBI Taxonomy" id="92480"/>
    <lineage>
        <taxon>Eukaryota</taxon>
        <taxon>Viridiplantae</taxon>
        <taxon>Streptophyta</taxon>
        <taxon>Embryophyta</taxon>
        <taxon>Tracheophyta</taxon>
        <taxon>Spermatophyta</taxon>
        <taxon>Magnoliopsida</taxon>
        <taxon>eudicotyledons</taxon>
        <taxon>Gunneridae</taxon>
        <taxon>Pentapetalae</taxon>
        <taxon>rosids</taxon>
        <taxon>fabids</taxon>
        <taxon>Fabales</taxon>
        <taxon>Fabaceae</taxon>
        <taxon>Papilionoideae</taxon>
        <taxon>50 kb inversion clade</taxon>
        <taxon>NPAAA clade</taxon>
        <taxon>indigoferoid/millettioid clade</taxon>
        <taxon>Phaseoleae</taxon>
        <taxon>Sphenostylis</taxon>
    </lineage>
</organism>
<keyword evidence="5 6" id="KW-0694">RNA-binding</keyword>
<gene>
    <name evidence="9" type="ORF">AYBTSS11_LOCUS4707</name>
</gene>
<dbReference type="GO" id="GO:0005739">
    <property type="term" value="C:mitochondrion"/>
    <property type="evidence" value="ECO:0007669"/>
    <property type="project" value="TreeGrafter"/>
</dbReference>
<evidence type="ECO:0000256" key="3">
    <source>
        <dbReference type="ARBA" id="ARBA00022679"/>
    </source>
</evidence>
<dbReference type="InterPro" id="IPR011530">
    <property type="entry name" value="rRNA_adenine_dimethylase"/>
</dbReference>
<dbReference type="Proteomes" id="UP001189624">
    <property type="component" value="Chromosome 2"/>
</dbReference>
<proteinExistence type="inferred from homology"/>
<dbReference type="Pfam" id="PF00398">
    <property type="entry name" value="RrnaAD"/>
    <property type="match status" value="1"/>
</dbReference>
<feature type="binding site" evidence="6">
    <location>
        <position position="126"/>
    </location>
    <ligand>
        <name>S-adenosyl-L-methionine</name>
        <dbReference type="ChEBI" id="CHEBI:59789"/>
    </ligand>
</feature>
<dbReference type="EMBL" id="OY731399">
    <property type="protein sequence ID" value="CAJ1930297.1"/>
    <property type="molecule type" value="Genomic_DNA"/>
</dbReference>
<dbReference type="InterPro" id="IPR001737">
    <property type="entry name" value="KsgA/Erm"/>
</dbReference>
<evidence type="ECO:0000313" key="10">
    <source>
        <dbReference type="Proteomes" id="UP001189624"/>
    </source>
</evidence>
<keyword evidence="10" id="KW-1185">Reference proteome</keyword>
<sequence length="348" mass="39720">MHYVHESGTMLGASRRVVGFIPRRLLSVRQVHGDGDAEELLRFHKSRGQHILVNPRILDTIVRKSAIKPTDTILEIGPGTGNLTLRLLEAAHKVVAFEIDHRMVQVLEKRVLQRGFINKLRVIERDAMKAPFPRFDLVVANIPYQISSPLMIKLVYGPTPFRSATLLLQKEFARRLMANPGDSGSNRLSVNVKLLADVELVMDVSKRDFLPSPKVDSSVVIIRPKPQVPNVDLREWRAFTMVCFNNRNKTLGASFKNKRRVLELLKISNEYNESSPHEGDDAQDEGEFTSFKEKIIGVLRTGEFEDKRPSKLSFEELLHLLSLFNQSGIYFGHREQLKREDKFDADDE</sequence>
<dbReference type="InterPro" id="IPR020596">
    <property type="entry name" value="rRNA_Ade_Mease_Trfase_CS"/>
</dbReference>
<dbReference type="PROSITE" id="PS01131">
    <property type="entry name" value="RRNA_A_DIMETH"/>
    <property type="match status" value="1"/>
</dbReference>
<dbReference type="GO" id="GO:0003723">
    <property type="term" value="F:RNA binding"/>
    <property type="evidence" value="ECO:0007669"/>
    <property type="project" value="UniProtKB-UniRule"/>
</dbReference>
<evidence type="ECO:0000256" key="6">
    <source>
        <dbReference type="PROSITE-ProRule" id="PRU01026"/>
    </source>
</evidence>
<dbReference type="InterPro" id="IPR029063">
    <property type="entry name" value="SAM-dependent_MTases_sf"/>
</dbReference>